<feature type="compositionally biased region" description="Polar residues" evidence="1">
    <location>
        <begin position="118"/>
        <end position="149"/>
    </location>
</feature>
<evidence type="ECO:0000313" key="2">
    <source>
        <dbReference type="EMBL" id="KAG9252590.1"/>
    </source>
</evidence>
<accession>A0A9P7ZJ64</accession>
<dbReference type="RefSeq" id="XP_046116514.1">
    <property type="nucleotide sequence ID" value="XM_046258196.1"/>
</dbReference>
<dbReference type="AlphaFoldDB" id="A0A9P7ZJ64"/>
<protein>
    <recommendedName>
        <fullName evidence="4">Myb-like domain-containing protein</fullName>
    </recommendedName>
</protein>
<proteinExistence type="predicted"/>
<organism evidence="2 3">
    <name type="scientific">Emericellopsis atlantica</name>
    <dbReference type="NCBI Taxonomy" id="2614577"/>
    <lineage>
        <taxon>Eukaryota</taxon>
        <taxon>Fungi</taxon>
        <taxon>Dikarya</taxon>
        <taxon>Ascomycota</taxon>
        <taxon>Pezizomycotina</taxon>
        <taxon>Sordariomycetes</taxon>
        <taxon>Hypocreomycetidae</taxon>
        <taxon>Hypocreales</taxon>
        <taxon>Bionectriaceae</taxon>
        <taxon>Emericellopsis</taxon>
    </lineage>
</organism>
<comment type="caution">
    <text evidence="2">The sequence shown here is derived from an EMBL/GenBank/DDBJ whole genome shotgun (WGS) entry which is preliminary data.</text>
</comment>
<gene>
    <name evidence="2" type="ORF">F5Z01DRAFT_218931</name>
</gene>
<evidence type="ECO:0008006" key="4">
    <source>
        <dbReference type="Google" id="ProtNLM"/>
    </source>
</evidence>
<evidence type="ECO:0000313" key="3">
    <source>
        <dbReference type="Proteomes" id="UP000887229"/>
    </source>
</evidence>
<dbReference type="EMBL" id="MU251261">
    <property type="protein sequence ID" value="KAG9252590.1"/>
    <property type="molecule type" value="Genomic_DNA"/>
</dbReference>
<keyword evidence="3" id="KW-1185">Reference proteome</keyword>
<feature type="region of interest" description="Disordered" evidence="1">
    <location>
        <begin position="291"/>
        <end position="364"/>
    </location>
</feature>
<feature type="compositionally biased region" description="Polar residues" evidence="1">
    <location>
        <begin position="291"/>
        <end position="301"/>
    </location>
</feature>
<sequence>MGPTPSDQPIHNSALDLVAGAQLPKLAASQSSLDHAHFGTVGNTPGQLANSPETLHLSPALTNSVADLSGAENVPENCSAAGDFELWLEGSTRSSAAPSVGSKRGATPDHCAFGSGIGQQPNRAKTNWTTDGDEPCTTSTAPAMVNDTNGIHHLRQPSTKGVRESSSLEHQRQNHRLSGAEPRTRMSERVGAGCPNCGPNADEICATTDLSNKSALAGVDKGGGRSGWYGSCFDSNHAFHQSDEALHALLRTNEILRGSTEAVSQSYEVLYQSYRALLQSHQVLNRAPQTFSQSISPSCEASNGRALRSRRHRRPRASENKRRYNLRARSTVNIHNAGMESGDEQSGIGRGSIAPSDADTNSEAGSRAVVLDEVAAYGEGGLTRRRWGELDDKMLMAYKIENKSDAWIAKKLNRTVSAITQRRRNKQTVVST</sequence>
<evidence type="ECO:0000256" key="1">
    <source>
        <dbReference type="SAM" id="MobiDB-lite"/>
    </source>
</evidence>
<name>A0A9P7ZJ64_9HYPO</name>
<feature type="region of interest" description="Disordered" evidence="1">
    <location>
        <begin position="113"/>
        <end position="187"/>
    </location>
</feature>
<dbReference type="Proteomes" id="UP000887229">
    <property type="component" value="Unassembled WGS sequence"/>
</dbReference>
<dbReference type="OrthoDB" id="4956609at2759"/>
<reference evidence="2" key="1">
    <citation type="journal article" date="2021" name="IMA Fungus">
        <title>Genomic characterization of three marine fungi, including Emericellopsis atlantica sp. nov. with signatures of a generalist lifestyle and marine biomass degradation.</title>
        <authorList>
            <person name="Hagestad O.C."/>
            <person name="Hou L."/>
            <person name="Andersen J.H."/>
            <person name="Hansen E.H."/>
            <person name="Altermark B."/>
            <person name="Li C."/>
            <person name="Kuhnert E."/>
            <person name="Cox R.J."/>
            <person name="Crous P.W."/>
            <person name="Spatafora J.W."/>
            <person name="Lail K."/>
            <person name="Amirebrahimi M."/>
            <person name="Lipzen A."/>
            <person name="Pangilinan J."/>
            <person name="Andreopoulos W."/>
            <person name="Hayes R.D."/>
            <person name="Ng V."/>
            <person name="Grigoriev I.V."/>
            <person name="Jackson S.A."/>
            <person name="Sutton T.D.S."/>
            <person name="Dobson A.D.W."/>
            <person name="Rama T."/>
        </authorList>
    </citation>
    <scope>NUCLEOTIDE SEQUENCE</scope>
    <source>
        <strain evidence="2">TS7</strain>
    </source>
</reference>
<feature type="compositionally biased region" description="Basic and acidic residues" evidence="1">
    <location>
        <begin position="161"/>
        <end position="172"/>
    </location>
</feature>
<dbReference type="GeneID" id="70289099"/>